<dbReference type="Proteomes" id="UP000610931">
    <property type="component" value="Unassembled WGS sequence"/>
</dbReference>
<feature type="transmembrane region" description="Helical" evidence="1">
    <location>
        <begin position="439"/>
        <end position="464"/>
    </location>
</feature>
<protein>
    <submittedName>
        <fullName evidence="2">Uncharacterized protein</fullName>
    </submittedName>
</protein>
<organism evidence="2 3">
    <name type="scientific">Snuella sedimenti</name>
    <dbReference type="NCBI Taxonomy" id="2798802"/>
    <lineage>
        <taxon>Bacteria</taxon>
        <taxon>Pseudomonadati</taxon>
        <taxon>Bacteroidota</taxon>
        <taxon>Flavobacteriia</taxon>
        <taxon>Flavobacteriales</taxon>
        <taxon>Flavobacteriaceae</taxon>
        <taxon>Snuella</taxon>
    </lineage>
</organism>
<evidence type="ECO:0000313" key="3">
    <source>
        <dbReference type="Proteomes" id="UP000610931"/>
    </source>
</evidence>
<proteinExistence type="predicted"/>
<dbReference type="EMBL" id="JAELVQ010000019">
    <property type="protein sequence ID" value="MBJ6369039.1"/>
    <property type="molecule type" value="Genomic_DNA"/>
</dbReference>
<keyword evidence="1" id="KW-0812">Transmembrane</keyword>
<sequence length="470" mass="55212">MTIDIIDHFFSSLEGVRVKDTFDLFRIDYKTNDLKLLKEIFTKENYTTINEELKKHEYSWDVSIDELDYSISQNSFSTPNIDDESFDVVVEFNIYKTSNRVVIFDESLFNDFINKIDYENLLLAIKRKPAPIEFINDSSVFYGDSNIIILGNTKDSVEKANLSYQCNFRNYNQINFSPNYFHLPNVNDQLSVLETKLKKLNFVYCLVYICNSSEIHENNLDVTISGNKTLKYSLNINEDLDLEAANHYYNIYKWIYSESTKIEDKLGLSRNIITSYLKEDSISIDGSVFNSILSSNQIYVKGNINKYFEVRNKIIEQIEQTISKVNQSLDTFFNNFQKNILIFLSFFLSIFIYKISRNGDVEKIFNEDTSMIGLYFVAISACFLLVSYIIYRMDKKRVGERYENVKKRYQDVLIQDDIDKIINNDAEYKDEIKFLEKRIGWYVSLWIISIILFVVILFLTSSYLNLTSLT</sequence>
<keyword evidence="1" id="KW-0472">Membrane</keyword>
<keyword evidence="3" id="KW-1185">Reference proteome</keyword>
<comment type="caution">
    <text evidence="2">The sequence shown here is derived from an EMBL/GenBank/DDBJ whole genome shotgun (WGS) entry which is preliminary data.</text>
</comment>
<keyword evidence="1" id="KW-1133">Transmembrane helix</keyword>
<dbReference type="AlphaFoldDB" id="A0A8J7LNU6"/>
<feature type="transmembrane region" description="Helical" evidence="1">
    <location>
        <begin position="372"/>
        <end position="391"/>
    </location>
</feature>
<accession>A0A8J7LNU6</accession>
<reference evidence="2" key="1">
    <citation type="submission" date="2020-12" db="EMBL/GenBank/DDBJ databases">
        <title>Snuella sp. nov., isolated from sediment in Incheon.</title>
        <authorList>
            <person name="Kim W."/>
        </authorList>
    </citation>
    <scope>NUCLEOTIDE SEQUENCE</scope>
    <source>
        <strain evidence="2">CAU 1569</strain>
    </source>
</reference>
<name>A0A8J7LNU6_9FLAO</name>
<dbReference type="RefSeq" id="WP_199115801.1">
    <property type="nucleotide sequence ID" value="NZ_JAELVQ010000019.1"/>
</dbReference>
<evidence type="ECO:0000313" key="2">
    <source>
        <dbReference type="EMBL" id="MBJ6369039.1"/>
    </source>
</evidence>
<gene>
    <name evidence="2" type="ORF">JF259_13155</name>
</gene>
<evidence type="ECO:0000256" key="1">
    <source>
        <dbReference type="SAM" id="Phobius"/>
    </source>
</evidence>
<feature type="transmembrane region" description="Helical" evidence="1">
    <location>
        <begin position="340"/>
        <end position="356"/>
    </location>
</feature>